<keyword evidence="4" id="KW-1185">Reference proteome</keyword>
<dbReference type="Pfam" id="PF07705">
    <property type="entry name" value="CARDB"/>
    <property type="match status" value="1"/>
</dbReference>
<gene>
    <name evidence="3" type="ORF">ACFQMF_09140</name>
</gene>
<proteinExistence type="predicted"/>
<dbReference type="PANTHER" id="PTHR35902:SF3">
    <property type="entry name" value="NPCBM-ASSOCIATED, NEW3 DOMAIN OF ALPHA-GALACTOSIDASE"/>
    <property type="match status" value="1"/>
</dbReference>
<feature type="domain" description="CARDB" evidence="2">
    <location>
        <begin position="415"/>
        <end position="503"/>
    </location>
</feature>
<dbReference type="InterPro" id="IPR013783">
    <property type="entry name" value="Ig-like_fold"/>
</dbReference>
<reference evidence="3 4" key="1">
    <citation type="journal article" date="2019" name="Int. J. Syst. Evol. Microbiol.">
        <title>The Global Catalogue of Microorganisms (GCM) 10K type strain sequencing project: providing services to taxonomists for standard genome sequencing and annotation.</title>
        <authorList>
            <consortium name="The Broad Institute Genomics Platform"/>
            <consortium name="The Broad Institute Genome Sequencing Center for Infectious Disease"/>
            <person name="Wu L."/>
            <person name="Ma J."/>
        </authorList>
    </citation>
    <scope>NUCLEOTIDE SEQUENCE [LARGE SCALE GENOMIC DNA]</scope>
    <source>
        <strain evidence="3 4">CGMCC 1.12554</strain>
    </source>
</reference>
<protein>
    <submittedName>
        <fullName evidence="3">COG1361 S-layer family protein</fullName>
    </submittedName>
</protein>
<dbReference type="PANTHER" id="PTHR35902">
    <property type="entry name" value="S-LAYER DOMAIN-LIKE PROTEIN-RELATED"/>
    <property type="match status" value="1"/>
</dbReference>
<dbReference type="InterPro" id="IPR011635">
    <property type="entry name" value="CARDB"/>
</dbReference>
<name>A0ABD6AKS0_9EURY</name>
<organism evidence="3 4">
    <name type="scientific">Halorubrum rutilum</name>
    <dbReference type="NCBI Taxonomy" id="1364933"/>
    <lineage>
        <taxon>Archaea</taxon>
        <taxon>Methanobacteriati</taxon>
        <taxon>Methanobacteriota</taxon>
        <taxon>Stenosarchaea group</taxon>
        <taxon>Halobacteria</taxon>
        <taxon>Halobacteriales</taxon>
        <taxon>Haloferacaceae</taxon>
        <taxon>Halorubrum</taxon>
    </lineage>
</organism>
<accession>A0ABD6AKS0</accession>
<keyword evidence="1" id="KW-0472">Membrane</keyword>
<dbReference type="EMBL" id="JBHTBL010000007">
    <property type="protein sequence ID" value="MFC7324742.1"/>
    <property type="molecule type" value="Genomic_DNA"/>
</dbReference>
<dbReference type="Proteomes" id="UP001596545">
    <property type="component" value="Unassembled WGS sequence"/>
</dbReference>
<feature type="transmembrane region" description="Helical" evidence="1">
    <location>
        <begin position="525"/>
        <end position="542"/>
    </location>
</feature>
<evidence type="ECO:0000313" key="3">
    <source>
        <dbReference type="EMBL" id="MFC7324742.1"/>
    </source>
</evidence>
<dbReference type="RefSeq" id="WP_256409789.1">
    <property type="nucleotide sequence ID" value="NZ_JANHDN010000006.1"/>
</dbReference>
<sequence length="552" mass="58210">MKYSSAGLIRKLAVVGIVLLLISSLGVGISGTAAERFSEESVPELDATVAGSNTVTPGETTTLTIAVQNRHDGVTDSDRAIEDVSRVVQAHGVQIGAATGTTVAYDDEGIPLDLKMGKQSVGTVRTGSTTRVPLTIEVDESAEPGTYTVPMDLEFSYIRDIFVDRDDYTVNRNTGTEETSVTIRVEPHGQLTVVDVRGDGLYKNAEGDVAVTVRNTGSEAMSDATLSLVGSHHFEPQSNRAALGTVAPGDTRNATFQTVVRGVESAGSYAVGFRAAYEDANGQPSESSIRYGSVGVAEGPQYNVSVESRSLYVDSTGAARVTVTNTGDVAATNARVFAEPNQPFAPLSNGGQLGTLEPGESATTEVKMEVSDRALAQSYSLPITVAHDDDYGNTIRSDPLTADVSVGPERQFTVVDTAQIEAGATERIELTVENTGESGFKDAVVRINADSPFETDDDTAYIGELSPGERATVSYTLTAGEAATPKSYTLDTTIKYDNPFDETVVSDIRPATVEVTEPSGPSTPLVLTAIGVPVLLGAGIVFKRDRLRQYLG</sequence>
<dbReference type="AlphaFoldDB" id="A0ABD6AKS0"/>
<comment type="caution">
    <text evidence="3">The sequence shown here is derived from an EMBL/GenBank/DDBJ whole genome shotgun (WGS) entry which is preliminary data.</text>
</comment>
<evidence type="ECO:0000259" key="2">
    <source>
        <dbReference type="Pfam" id="PF07705"/>
    </source>
</evidence>
<evidence type="ECO:0000313" key="4">
    <source>
        <dbReference type="Proteomes" id="UP001596545"/>
    </source>
</evidence>
<dbReference type="Gene3D" id="2.60.40.10">
    <property type="entry name" value="Immunoglobulins"/>
    <property type="match status" value="2"/>
</dbReference>
<keyword evidence="1" id="KW-1133">Transmembrane helix</keyword>
<keyword evidence="1" id="KW-0812">Transmembrane</keyword>
<evidence type="ECO:0000256" key="1">
    <source>
        <dbReference type="SAM" id="Phobius"/>
    </source>
</evidence>